<dbReference type="GO" id="GO:0005737">
    <property type="term" value="C:cytoplasm"/>
    <property type="evidence" value="ECO:0007669"/>
    <property type="project" value="UniProtKB-SubCell"/>
</dbReference>
<dbReference type="PROSITE" id="PS50294">
    <property type="entry name" value="WD_REPEATS_REGION"/>
    <property type="match status" value="1"/>
</dbReference>
<keyword evidence="2" id="KW-0963">Cytoplasm</keyword>
<keyword evidence="5" id="KW-0677">Repeat</keyword>
<evidence type="ECO:0000256" key="2">
    <source>
        <dbReference type="ARBA" id="ARBA00022490"/>
    </source>
</evidence>
<feature type="repeat" description="WD" evidence="7">
    <location>
        <begin position="45"/>
        <end position="87"/>
    </location>
</feature>
<protein>
    <recommendedName>
        <fullName evidence="11">WD repeat protein</fullName>
    </recommendedName>
</protein>
<keyword evidence="4" id="KW-0819">tRNA processing</keyword>
<evidence type="ECO:0000256" key="3">
    <source>
        <dbReference type="ARBA" id="ARBA00022574"/>
    </source>
</evidence>
<organism evidence="9 10">
    <name type="scientific">[Torrubiella] hemipterigena</name>
    <dbReference type="NCBI Taxonomy" id="1531966"/>
    <lineage>
        <taxon>Eukaryota</taxon>
        <taxon>Fungi</taxon>
        <taxon>Dikarya</taxon>
        <taxon>Ascomycota</taxon>
        <taxon>Pezizomycotina</taxon>
        <taxon>Sordariomycetes</taxon>
        <taxon>Hypocreomycetidae</taxon>
        <taxon>Hypocreales</taxon>
        <taxon>Clavicipitaceae</taxon>
        <taxon>Clavicipitaceae incertae sedis</taxon>
        <taxon>'Torrubiella' clade</taxon>
    </lineage>
</organism>
<dbReference type="PROSITE" id="PS00678">
    <property type="entry name" value="WD_REPEATS_1"/>
    <property type="match status" value="1"/>
</dbReference>
<name>A0A0A1T2R1_9HYPO</name>
<evidence type="ECO:0000256" key="7">
    <source>
        <dbReference type="PROSITE-ProRule" id="PRU00221"/>
    </source>
</evidence>
<dbReference type="GO" id="GO:0030488">
    <property type="term" value="P:tRNA methylation"/>
    <property type="evidence" value="ECO:0007669"/>
    <property type="project" value="TreeGrafter"/>
</dbReference>
<dbReference type="SMART" id="SM00320">
    <property type="entry name" value="WD40"/>
    <property type="match status" value="7"/>
</dbReference>
<dbReference type="InterPro" id="IPR036322">
    <property type="entry name" value="WD40_repeat_dom_sf"/>
</dbReference>
<dbReference type="STRING" id="1531966.A0A0A1T2R1"/>
<gene>
    <name evidence="9" type="ORF">VHEMI04952</name>
</gene>
<dbReference type="Pfam" id="PF00400">
    <property type="entry name" value="WD40"/>
    <property type="match status" value="2"/>
</dbReference>
<dbReference type="SUPFAM" id="SSF69322">
    <property type="entry name" value="Tricorn protease domain 2"/>
    <property type="match status" value="1"/>
</dbReference>
<feature type="compositionally biased region" description="Polar residues" evidence="8">
    <location>
        <begin position="99"/>
        <end position="109"/>
    </location>
</feature>
<evidence type="ECO:0008006" key="11">
    <source>
        <dbReference type="Google" id="ProtNLM"/>
    </source>
</evidence>
<accession>A0A0A1T2R1</accession>
<dbReference type="PANTHER" id="PTHR14344:SF3">
    <property type="entry name" value="WD REPEAT-CONTAINING PROTEIN 6"/>
    <property type="match status" value="1"/>
</dbReference>
<sequence length="944" mass="102991">MLYTANVKWIAEDEVLVAAGTVFGDVLVWSCKWNGVPSDRMLFSLSGHEGSIFGVEISPILTLTDGNKIRLLASCSDDRTIRIWDISETGDEARAESLPPSQTTASSDTGFRCAPTYEDGNQDQGRADVKPIALAMGHASRIWGVKFGIATNSVPESGLLPIYSFGEDATCQRWSLDIRSALTKPGLNLSHEKTFDLHNGKHLWSRALQLENDKTIIVTGGADSRITIIEDVVRSHHAADGTNADLIENNLMVMETKDILPGVVASASKRNAEVVGRYDFLTPNQLLAITNMGRLSVASIQTGQITWTEIITSDEITANLKNCYVLRATGNGTAILGATTGDLYLFTDSQQIMHIMKLGGRIVEMNIVDDKTAEGVIEFVAHLFGSSGSHVVTVDRNTGTAVSHEKLQGLDERFVAVSASRIGDFLALGSRHGWLTILRQTASGFQRALTMATRSRDAITAIVALPSSSYTASKTLYLLATTRDGMYRIYNVQDKGDTLELELVHETSPPFGPMIEGAWFTEGDSPELMLYGFRSKDFIVWNESRREEVVSMDCGGAHRTFRLTHTNGRYRFAFTRTSKLCIHSQDGVPQKPLKLGIHGREIRAISSNGQCIATGAEDTSIRLWGYSREQGSLKHLACMKLHITGIQRINWLGDEYLFTSAGNEEFFAWRVRQMDSAYTGIAVMCEGVFDDKSPIGDLRIMDFDVSWIDPEARQQGAIITMAFSNSKLKSYLYTVDLETGRGSFSLLGEAAYTGACLTQVRHVGTQNGGRAILTASTDGHLCFWRSTATNGTPFELQWSIKIHQNSIKSLDLCLLNDVTYGVLTGGDDNALAYTLLDVSDMSSLTVRAGYPRMTRSAHAAAINGAVLVKNEASGTVLAVSASNDQQLKTWSVGEEHDTRLRLLSERYSGVADAGDFTVLEDGRGEVVVGGVGLEVWRVGGCGGN</sequence>
<feature type="region of interest" description="Disordered" evidence="8">
    <location>
        <begin position="92"/>
        <end position="111"/>
    </location>
</feature>
<evidence type="ECO:0000256" key="6">
    <source>
        <dbReference type="ARBA" id="ARBA00038255"/>
    </source>
</evidence>
<dbReference type="InterPro" id="IPR001680">
    <property type="entry name" value="WD40_rpt"/>
</dbReference>
<evidence type="ECO:0000313" key="10">
    <source>
        <dbReference type="Proteomes" id="UP000039046"/>
    </source>
</evidence>
<dbReference type="Proteomes" id="UP000039046">
    <property type="component" value="Unassembled WGS sequence"/>
</dbReference>
<evidence type="ECO:0000313" key="9">
    <source>
        <dbReference type="EMBL" id="CEJ88994.1"/>
    </source>
</evidence>
<dbReference type="PANTHER" id="PTHR14344">
    <property type="entry name" value="WD REPEAT PROTEIN"/>
    <property type="match status" value="1"/>
</dbReference>
<dbReference type="InterPro" id="IPR019775">
    <property type="entry name" value="WD40_repeat_CS"/>
</dbReference>
<evidence type="ECO:0000256" key="8">
    <source>
        <dbReference type="SAM" id="MobiDB-lite"/>
    </source>
</evidence>
<dbReference type="PROSITE" id="PS50082">
    <property type="entry name" value="WD_REPEATS_2"/>
    <property type="match status" value="1"/>
</dbReference>
<dbReference type="OrthoDB" id="5594999at2759"/>
<dbReference type="SUPFAM" id="SSF50978">
    <property type="entry name" value="WD40 repeat-like"/>
    <property type="match status" value="2"/>
</dbReference>
<evidence type="ECO:0000256" key="5">
    <source>
        <dbReference type="ARBA" id="ARBA00022737"/>
    </source>
</evidence>
<keyword evidence="3 7" id="KW-0853">WD repeat</keyword>
<dbReference type="Gene3D" id="2.130.10.10">
    <property type="entry name" value="YVTN repeat-like/Quinoprotein amine dehydrogenase"/>
    <property type="match status" value="3"/>
</dbReference>
<comment type="subcellular location">
    <subcellularLocation>
        <location evidence="1">Cytoplasm</location>
    </subcellularLocation>
</comment>
<comment type="similarity">
    <text evidence="6">Belongs to the WD repeat WDR6 family.</text>
</comment>
<dbReference type="EMBL" id="CDHN01000002">
    <property type="protein sequence ID" value="CEJ88994.1"/>
    <property type="molecule type" value="Genomic_DNA"/>
</dbReference>
<dbReference type="HOGENOM" id="CLU_002615_1_1_1"/>
<evidence type="ECO:0000256" key="1">
    <source>
        <dbReference type="ARBA" id="ARBA00004496"/>
    </source>
</evidence>
<evidence type="ECO:0000256" key="4">
    <source>
        <dbReference type="ARBA" id="ARBA00022694"/>
    </source>
</evidence>
<dbReference type="AlphaFoldDB" id="A0A0A1T2R1"/>
<reference evidence="9 10" key="1">
    <citation type="journal article" date="2015" name="Genome Announc.">
        <title>Draft Genome Sequence and Gene Annotation of the Entomopathogenic Fungus Verticillium hemipterigenum.</title>
        <authorList>
            <person name="Horn F."/>
            <person name="Habel A."/>
            <person name="Scharf D.H."/>
            <person name="Dworschak J."/>
            <person name="Brakhage A.A."/>
            <person name="Guthke R."/>
            <person name="Hertweck C."/>
            <person name="Linde J."/>
        </authorList>
    </citation>
    <scope>NUCLEOTIDE SEQUENCE [LARGE SCALE GENOMIC DNA]</scope>
</reference>
<keyword evidence="10" id="KW-1185">Reference proteome</keyword>
<proteinExistence type="inferred from homology"/>
<dbReference type="InterPro" id="IPR051973">
    <property type="entry name" value="tRNA_Anticodon_Mtase-Reg"/>
</dbReference>
<dbReference type="InterPro" id="IPR015943">
    <property type="entry name" value="WD40/YVTN_repeat-like_dom_sf"/>
</dbReference>